<keyword evidence="7 8" id="KW-0496">Mitochondrion</keyword>
<dbReference type="GO" id="GO:0004740">
    <property type="term" value="F:pyruvate dehydrogenase (acetyl-transferring) kinase activity"/>
    <property type="evidence" value="ECO:0007669"/>
    <property type="project" value="TreeGrafter"/>
</dbReference>
<dbReference type="GO" id="GO:0010906">
    <property type="term" value="P:regulation of glucose metabolic process"/>
    <property type="evidence" value="ECO:0007669"/>
    <property type="project" value="TreeGrafter"/>
</dbReference>
<evidence type="ECO:0000256" key="1">
    <source>
        <dbReference type="ARBA" id="ARBA00006155"/>
    </source>
</evidence>
<evidence type="ECO:0000259" key="9">
    <source>
        <dbReference type="Pfam" id="PF10436"/>
    </source>
</evidence>
<keyword evidence="11" id="KW-1185">Reference proteome</keyword>
<dbReference type="OrthoDB" id="3264224at2759"/>
<keyword evidence="4 8" id="KW-0547">Nucleotide-binding</keyword>
<dbReference type="Pfam" id="PF10436">
    <property type="entry name" value="BCDHK_Adom3"/>
    <property type="match status" value="1"/>
</dbReference>
<comment type="similarity">
    <text evidence="1 8">Belongs to the PDK/BCKDK protein kinase family.</text>
</comment>
<dbReference type="PANTHER" id="PTHR11947:SF20">
    <property type="entry name" value="[3-METHYL-2-OXOBUTANOATE DEHYDROGENASE [LIPOAMIDE]] KINASE, MITOCHONDRIAL"/>
    <property type="match status" value="1"/>
</dbReference>
<dbReference type="SUPFAM" id="SSF55874">
    <property type="entry name" value="ATPase domain of HSP90 chaperone/DNA topoisomerase II/histidine kinase"/>
    <property type="match status" value="1"/>
</dbReference>
<sequence length="427" mass="48947">MSSVVISCSRLPLLSFRHLSGYSQKRSWSDDVYYRSTEYRERSTSVTSFYNQSAIDNIAAKSSIRLTPTTILYAGKSPDNSHLLKSAQYLYNELPVRIAHRIVGFRGLPFIVGCNPTILQVHEMYIRAFHILFKHPPVIDLRSEETYTETLKQLLDEHKDVVTLLAEGFSECRKHLQNEGMIKAFLDRTLKSRLGIRMLAEHHLALHSEKPNHVGIVTASFSPRSLVTQKAEFVRDVCQNKYGHAPEFRVTGHVHANFPYIAPPLEYILGELLKNAFRAVAESHMENRNNLPDINITIANNDRDFIISETMTEIILILTTAKQTSTVFFTLQLIQRRAARFVFNEYTSCTPGCVTTMLEDLKWDALQTRRLDNRLCILCRIQNDLIDINKSTYMKGGDSRTCGKHKFYQQRVTSDVYRNSSFPITTS</sequence>
<evidence type="ECO:0000256" key="5">
    <source>
        <dbReference type="ARBA" id="ARBA00022777"/>
    </source>
</evidence>
<dbReference type="PANTHER" id="PTHR11947">
    <property type="entry name" value="PYRUVATE DEHYDROGENASE KINASE"/>
    <property type="match status" value="1"/>
</dbReference>
<accession>A0A8S3V0Z1</accession>
<dbReference type="InterPro" id="IPR018955">
    <property type="entry name" value="BCDHK/PDK_N"/>
</dbReference>
<dbReference type="GO" id="GO:0005759">
    <property type="term" value="C:mitochondrial matrix"/>
    <property type="evidence" value="ECO:0007669"/>
    <property type="project" value="UniProtKB-SubCell"/>
</dbReference>
<dbReference type="GO" id="GO:0005524">
    <property type="term" value="F:ATP binding"/>
    <property type="evidence" value="ECO:0007669"/>
    <property type="project" value="UniProtKB-UniRule"/>
</dbReference>
<dbReference type="Proteomes" id="UP000683360">
    <property type="component" value="Unassembled WGS sequence"/>
</dbReference>
<keyword evidence="2" id="KW-0597">Phosphoprotein</keyword>
<evidence type="ECO:0000256" key="7">
    <source>
        <dbReference type="ARBA" id="ARBA00023128"/>
    </source>
</evidence>
<comment type="caution">
    <text evidence="10">The sequence shown here is derived from an EMBL/GenBank/DDBJ whole genome shotgun (WGS) entry which is preliminary data.</text>
</comment>
<dbReference type="EC" id="2.7.11.-" evidence="8"/>
<reference evidence="10" key="1">
    <citation type="submission" date="2021-03" db="EMBL/GenBank/DDBJ databases">
        <authorList>
            <person name="Bekaert M."/>
        </authorList>
    </citation>
    <scope>NUCLEOTIDE SEQUENCE</scope>
</reference>
<evidence type="ECO:0000256" key="2">
    <source>
        <dbReference type="ARBA" id="ARBA00022553"/>
    </source>
</evidence>
<evidence type="ECO:0000256" key="8">
    <source>
        <dbReference type="RuleBase" id="RU366032"/>
    </source>
</evidence>
<gene>
    <name evidence="10" type="ORF">MEDL_63061</name>
</gene>
<dbReference type="InterPro" id="IPR036784">
    <property type="entry name" value="AK/P_DHK_N_sf"/>
</dbReference>
<evidence type="ECO:0000256" key="6">
    <source>
        <dbReference type="ARBA" id="ARBA00022840"/>
    </source>
</evidence>
<keyword evidence="6 8" id="KW-0067">ATP-binding</keyword>
<dbReference type="SUPFAM" id="SSF69012">
    <property type="entry name" value="alpha-ketoacid dehydrogenase kinase, N-terminal domain"/>
    <property type="match status" value="1"/>
</dbReference>
<dbReference type="InterPro" id="IPR039028">
    <property type="entry name" value="BCKD/PDK"/>
</dbReference>
<dbReference type="InterPro" id="IPR036890">
    <property type="entry name" value="HATPase_C_sf"/>
</dbReference>
<keyword evidence="3 8" id="KW-0808">Transferase</keyword>
<dbReference type="Gene3D" id="3.30.565.10">
    <property type="entry name" value="Histidine kinase-like ATPase, C-terminal domain"/>
    <property type="match status" value="1"/>
</dbReference>
<evidence type="ECO:0000313" key="10">
    <source>
        <dbReference type="EMBL" id="CAG2251402.1"/>
    </source>
</evidence>
<evidence type="ECO:0000256" key="3">
    <source>
        <dbReference type="ARBA" id="ARBA00022679"/>
    </source>
</evidence>
<comment type="subcellular location">
    <subcellularLocation>
        <location evidence="8">Mitochondrion matrix</location>
    </subcellularLocation>
</comment>
<protein>
    <recommendedName>
        <fullName evidence="8">Protein-serine/threonine kinase</fullName>
        <ecNumber evidence="8">2.7.11.-</ecNumber>
    </recommendedName>
</protein>
<organism evidence="10 11">
    <name type="scientific">Mytilus edulis</name>
    <name type="common">Blue mussel</name>
    <dbReference type="NCBI Taxonomy" id="6550"/>
    <lineage>
        <taxon>Eukaryota</taxon>
        <taxon>Metazoa</taxon>
        <taxon>Spiralia</taxon>
        <taxon>Lophotrochozoa</taxon>
        <taxon>Mollusca</taxon>
        <taxon>Bivalvia</taxon>
        <taxon>Autobranchia</taxon>
        <taxon>Pteriomorphia</taxon>
        <taxon>Mytilida</taxon>
        <taxon>Mytiloidea</taxon>
        <taxon>Mytilidae</taxon>
        <taxon>Mytilinae</taxon>
        <taxon>Mytilus</taxon>
    </lineage>
</organism>
<dbReference type="AlphaFoldDB" id="A0A8S3V0Z1"/>
<feature type="domain" description="Branched-chain alpha-ketoacid dehydrogenase kinase/Pyruvate dehydrogenase kinase N-terminal" evidence="9">
    <location>
        <begin position="66"/>
        <end position="217"/>
    </location>
</feature>
<evidence type="ECO:0000313" key="11">
    <source>
        <dbReference type="Proteomes" id="UP000683360"/>
    </source>
</evidence>
<dbReference type="Gene3D" id="1.20.140.20">
    <property type="entry name" value="Alpha-ketoacid/pyruvate dehydrogenase kinase, N-terminal domain"/>
    <property type="match status" value="1"/>
</dbReference>
<name>A0A8S3V0Z1_MYTED</name>
<proteinExistence type="inferred from homology"/>
<evidence type="ECO:0000256" key="4">
    <source>
        <dbReference type="ARBA" id="ARBA00022741"/>
    </source>
</evidence>
<keyword evidence="5 8" id="KW-0418">Kinase</keyword>
<dbReference type="EMBL" id="CAJPWZ010003087">
    <property type="protein sequence ID" value="CAG2251402.1"/>
    <property type="molecule type" value="Genomic_DNA"/>
</dbReference>